<keyword evidence="3" id="KW-0560">Oxidoreductase</keyword>
<dbReference type="Pfam" id="PF00106">
    <property type="entry name" value="adh_short"/>
    <property type="match status" value="1"/>
</dbReference>
<keyword evidence="2" id="KW-0521">NADP</keyword>
<dbReference type="PROSITE" id="PS00061">
    <property type="entry name" value="ADH_SHORT"/>
    <property type="match status" value="1"/>
</dbReference>
<dbReference type="SUPFAM" id="SSF51735">
    <property type="entry name" value="NAD(P)-binding Rossmann-fold domains"/>
    <property type="match status" value="1"/>
</dbReference>
<reference evidence="5 6" key="1">
    <citation type="submission" date="2024-01" db="EMBL/GenBank/DDBJ databases">
        <authorList>
            <consortium name="Genoscope - CEA"/>
            <person name="William W."/>
        </authorList>
    </citation>
    <scope>NUCLEOTIDE SEQUENCE [LARGE SCALE GENOMIC DNA]</scope>
    <source>
        <strain evidence="5 6">29B2s-10</strain>
    </source>
</reference>
<evidence type="ECO:0000256" key="3">
    <source>
        <dbReference type="ARBA" id="ARBA00023002"/>
    </source>
</evidence>
<evidence type="ECO:0000256" key="1">
    <source>
        <dbReference type="ARBA" id="ARBA00006484"/>
    </source>
</evidence>
<dbReference type="Gene3D" id="3.40.50.720">
    <property type="entry name" value="NAD(P)-binding Rossmann-like Domain"/>
    <property type="match status" value="1"/>
</dbReference>
<dbReference type="PRINTS" id="PR00080">
    <property type="entry name" value="SDRFAMILY"/>
</dbReference>
<accession>A0ABP0EKC6</accession>
<name>A0ABP0EKC6_9ASCO</name>
<evidence type="ECO:0000313" key="5">
    <source>
        <dbReference type="EMBL" id="CAK7921202.1"/>
    </source>
</evidence>
<evidence type="ECO:0000313" key="6">
    <source>
        <dbReference type="Proteomes" id="UP001497600"/>
    </source>
</evidence>
<keyword evidence="6" id="KW-1185">Reference proteome</keyword>
<dbReference type="PANTHER" id="PTHR44169">
    <property type="entry name" value="NADPH-DEPENDENT 1-ACYLDIHYDROXYACETONE PHOSPHATE REDUCTASE"/>
    <property type="match status" value="1"/>
</dbReference>
<dbReference type="Proteomes" id="UP001497600">
    <property type="component" value="Chromosome H"/>
</dbReference>
<evidence type="ECO:0000256" key="4">
    <source>
        <dbReference type="RuleBase" id="RU000363"/>
    </source>
</evidence>
<dbReference type="EMBL" id="OZ004260">
    <property type="protein sequence ID" value="CAK7921202.1"/>
    <property type="molecule type" value="Genomic_DNA"/>
</dbReference>
<gene>
    <name evidence="5" type="primary">AYR1</name>
    <name evidence="5" type="ORF">CAAN4_H11342</name>
</gene>
<evidence type="ECO:0000256" key="2">
    <source>
        <dbReference type="ARBA" id="ARBA00022857"/>
    </source>
</evidence>
<protein>
    <submittedName>
        <fullName evidence="5">NADPH-dependent 1-acyldihydroxyacetone phosphate reductase</fullName>
    </submittedName>
</protein>
<comment type="similarity">
    <text evidence="1 4">Belongs to the short-chain dehydrogenases/reductases (SDR) family.</text>
</comment>
<organism evidence="5 6">
    <name type="scientific">[Candida] anglica</name>
    <dbReference type="NCBI Taxonomy" id="148631"/>
    <lineage>
        <taxon>Eukaryota</taxon>
        <taxon>Fungi</taxon>
        <taxon>Dikarya</taxon>
        <taxon>Ascomycota</taxon>
        <taxon>Saccharomycotina</taxon>
        <taxon>Pichiomycetes</taxon>
        <taxon>Debaryomycetaceae</taxon>
        <taxon>Kurtzmaniella</taxon>
    </lineage>
</organism>
<dbReference type="InterPro" id="IPR002347">
    <property type="entry name" value="SDR_fam"/>
</dbReference>
<sequence length="293" mass="32610">MSNINEQKFAFISGIATGIGRELAISLAKRGYKVYGCALEGSLWESNDLLTEYGITVLVCDITKIEEVQKLATIIGEKTNGKLDILYNNAGIARGGPAIEMPEQEIEDLFKVNVIGHMYVTKYMAPFVIKAKGRIVFTSSVAARAPLSWMSAYGATKAAIDQYALVLHGEMKPLGVRVHSVITGGVDTGICDSIATNTIRGPYYDVDAVYDSLRASAQMSRNVNISAQEYAEQVTKQVLAYWDPGFNIYRGARAYFLHFLSRFLPLWLAEFGIAFHFRQLKVWSQIRKKLKKE</sequence>
<dbReference type="PANTHER" id="PTHR44169:SF6">
    <property type="entry name" value="NADPH-DEPENDENT 1-ACYLDIHYDROXYACETONE PHOSPHATE REDUCTASE"/>
    <property type="match status" value="1"/>
</dbReference>
<dbReference type="InterPro" id="IPR020904">
    <property type="entry name" value="Sc_DH/Rdtase_CS"/>
</dbReference>
<dbReference type="InterPro" id="IPR036291">
    <property type="entry name" value="NAD(P)-bd_dom_sf"/>
</dbReference>
<dbReference type="PRINTS" id="PR00081">
    <property type="entry name" value="GDHRDH"/>
</dbReference>
<proteinExistence type="inferred from homology"/>